<dbReference type="SMART" id="SM00849">
    <property type="entry name" value="Lactamase_B"/>
    <property type="match status" value="1"/>
</dbReference>
<evidence type="ECO:0000259" key="1">
    <source>
        <dbReference type="SMART" id="SM00849"/>
    </source>
</evidence>
<dbReference type="InterPro" id="IPR036388">
    <property type="entry name" value="WH-like_DNA-bd_sf"/>
</dbReference>
<comment type="caution">
    <text evidence="2">The sequence shown here is derived from an EMBL/GenBank/DDBJ whole genome shotgun (WGS) entry which is preliminary data.</text>
</comment>
<dbReference type="InterPro" id="IPR050662">
    <property type="entry name" value="Sec-metab_biosynth-thioest"/>
</dbReference>
<dbReference type="Gene3D" id="1.10.10.10">
    <property type="entry name" value="Winged helix-like DNA-binding domain superfamily/Winged helix DNA-binding domain"/>
    <property type="match status" value="1"/>
</dbReference>
<reference evidence="2 3" key="1">
    <citation type="submission" date="2016-03" db="EMBL/GenBank/DDBJ databases">
        <title>Genome sequence of Rhodococcus kyotonensis KB10.</title>
        <authorList>
            <person name="Jeong H."/>
            <person name="Hong C.E."/>
            <person name="Jo S.H."/>
            <person name="Park J.M."/>
        </authorList>
    </citation>
    <scope>NUCLEOTIDE SEQUENCE [LARGE SCALE GENOMIC DNA]</scope>
    <source>
        <strain evidence="2 3">KB10</strain>
    </source>
</reference>
<dbReference type="InterPro" id="IPR001279">
    <property type="entry name" value="Metallo-B-lactamas"/>
</dbReference>
<protein>
    <submittedName>
        <fullName evidence="2">MBL fold metallo-hydrolase</fullName>
    </submittedName>
</protein>
<accession>A0A177YN92</accession>
<keyword evidence="3" id="KW-1185">Reference proteome</keyword>
<evidence type="ECO:0000313" key="2">
    <source>
        <dbReference type="EMBL" id="OAK56965.1"/>
    </source>
</evidence>
<dbReference type="Proteomes" id="UP000077519">
    <property type="component" value="Unassembled WGS sequence"/>
</dbReference>
<name>A0A177YN92_9NOCA</name>
<dbReference type="Gene3D" id="3.60.15.10">
    <property type="entry name" value="Ribonuclease Z/Hydroxyacylglutathione hydrolase-like"/>
    <property type="match status" value="1"/>
</dbReference>
<sequence length="313" mass="34770">MPQDGLRAINVYVLATDSGLALIDGGWHRETTHDELSKALSHIGRRPSEIHDIYVTHVHRDHYTFAVELRRRYECRVHLGAAEAPGIAAINELRNNVPERSIRELHRAGADRTARIARKSALTEPFALSDWEPPDAWSTAGPVDVPGLRIEALHTPGHTKGHMVFHDLDRGMTFTGDHVLPTITPSIGFELGDWDLPLAKYIASLEMMLDDADRTMLPSHGFPGGSVHERCRQLLAHHERRLSDTLAVVDGRGPSTGAAVAAGLTWTRRDRSFDELDDFNQMVATCETLAHLDVLVMRGKLCVRNRNGVDIFG</sequence>
<dbReference type="AlphaFoldDB" id="A0A177YN92"/>
<dbReference type="SUPFAM" id="SSF56281">
    <property type="entry name" value="Metallo-hydrolase/oxidoreductase"/>
    <property type="match status" value="1"/>
</dbReference>
<dbReference type="EMBL" id="LVHI01000002">
    <property type="protein sequence ID" value="OAK56965.1"/>
    <property type="molecule type" value="Genomic_DNA"/>
</dbReference>
<dbReference type="GO" id="GO:0016787">
    <property type="term" value="F:hydrolase activity"/>
    <property type="evidence" value="ECO:0007669"/>
    <property type="project" value="UniProtKB-KW"/>
</dbReference>
<dbReference type="Pfam" id="PF00753">
    <property type="entry name" value="Lactamase_B"/>
    <property type="match status" value="1"/>
</dbReference>
<dbReference type="InterPro" id="IPR036866">
    <property type="entry name" value="RibonucZ/Hydroxyglut_hydro"/>
</dbReference>
<proteinExistence type="predicted"/>
<keyword evidence="2" id="KW-0378">Hydrolase</keyword>
<dbReference type="PANTHER" id="PTHR23131">
    <property type="entry name" value="ENDORIBONUCLEASE LACTB2"/>
    <property type="match status" value="1"/>
</dbReference>
<gene>
    <name evidence="2" type="ORF">A3K89_14925</name>
</gene>
<dbReference type="PANTHER" id="PTHR23131:SF4">
    <property type="entry name" value="METALLO-BETA-LACTAMASE SUPERFAMILY POTEIN"/>
    <property type="match status" value="1"/>
</dbReference>
<feature type="domain" description="Metallo-beta-lactamase" evidence="1">
    <location>
        <begin position="8"/>
        <end position="220"/>
    </location>
</feature>
<organism evidence="2 3">
    <name type="scientific">Rhodococcoides kyotonense</name>
    <dbReference type="NCBI Taxonomy" id="398843"/>
    <lineage>
        <taxon>Bacteria</taxon>
        <taxon>Bacillati</taxon>
        <taxon>Actinomycetota</taxon>
        <taxon>Actinomycetes</taxon>
        <taxon>Mycobacteriales</taxon>
        <taxon>Nocardiaceae</taxon>
        <taxon>Rhodococcoides</taxon>
    </lineage>
</organism>
<evidence type="ECO:0000313" key="3">
    <source>
        <dbReference type="Proteomes" id="UP000077519"/>
    </source>
</evidence>